<dbReference type="Proteomes" id="UP000198215">
    <property type="component" value="Chromosome I"/>
</dbReference>
<dbReference type="RefSeq" id="WP_088974451.1">
    <property type="nucleotide sequence ID" value="NZ_LT607753.1"/>
</dbReference>
<dbReference type="PANTHER" id="PTHR42749">
    <property type="entry name" value="CELL SHAPE-DETERMINING PROTEIN MREB"/>
    <property type="match status" value="1"/>
</dbReference>
<feature type="transmembrane region" description="Helical" evidence="4">
    <location>
        <begin position="507"/>
        <end position="526"/>
    </location>
</feature>
<evidence type="ECO:0000313" key="5">
    <source>
        <dbReference type="EMBL" id="SCG38179.1"/>
    </source>
</evidence>
<dbReference type="PANTHER" id="PTHR42749:SF1">
    <property type="entry name" value="CELL SHAPE-DETERMINING PROTEIN MREB"/>
    <property type="match status" value="1"/>
</dbReference>
<organism evidence="5 6">
    <name type="scientific">Micromonospora coxensis</name>
    <dbReference type="NCBI Taxonomy" id="356852"/>
    <lineage>
        <taxon>Bacteria</taxon>
        <taxon>Bacillati</taxon>
        <taxon>Actinomycetota</taxon>
        <taxon>Actinomycetes</taxon>
        <taxon>Micromonosporales</taxon>
        <taxon>Micromonosporaceae</taxon>
        <taxon>Micromonospora</taxon>
    </lineage>
</organism>
<keyword evidence="6" id="KW-1185">Reference proteome</keyword>
<evidence type="ECO:0000256" key="1">
    <source>
        <dbReference type="ARBA" id="ARBA00022741"/>
    </source>
</evidence>
<feature type="transmembrane region" description="Helical" evidence="4">
    <location>
        <begin position="399"/>
        <end position="422"/>
    </location>
</feature>
<evidence type="ECO:0000313" key="6">
    <source>
        <dbReference type="Proteomes" id="UP000198215"/>
    </source>
</evidence>
<feature type="transmembrane region" description="Helical" evidence="4">
    <location>
        <begin position="574"/>
        <end position="604"/>
    </location>
</feature>
<dbReference type="InterPro" id="IPR043129">
    <property type="entry name" value="ATPase_NBD"/>
</dbReference>
<dbReference type="InterPro" id="IPR013126">
    <property type="entry name" value="Hsp_70_fam"/>
</dbReference>
<dbReference type="OrthoDB" id="3285153at2"/>
<keyword evidence="4" id="KW-0812">Transmembrane</keyword>
<keyword evidence="2" id="KW-0067">ATP-binding</keyword>
<evidence type="ECO:0000256" key="3">
    <source>
        <dbReference type="ARBA" id="ARBA00023186"/>
    </source>
</evidence>
<protein>
    <submittedName>
        <fullName evidence="5">Hsp70 protein</fullName>
    </submittedName>
</protein>
<dbReference type="AlphaFoldDB" id="A0A1C5GWK3"/>
<dbReference type="Gene3D" id="3.30.420.40">
    <property type="match status" value="2"/>
</dbReference>
<keyword evidence="4" id="KW-0472">Membrane</keyword>
<sequence length="622" mass="63897">MQAEQARLAIDCGGATTTAVLAWPDGTWRPLLFDGEPELPSAVLLTPAGDTLTGHRAWQAATSTPDRFVPAPRHSPEQQRLSIADTEVDVLDLIAATLRRVAEQAQITGGLPVEDVRLVVPAGWGPRRRTRLRHAAHRAGLAQPRLIEAPIAVAGHLLATGAQLPVGSFIAVCDVGAGAEVSVLRRGSAGFEVLATLADPAAGGTTIDDALTAALATPGSASSGDGARWGLLASVRAAKHALADRAAVTVPLPDTSAVVLTTAVLHEVARPVLDRVAHLVKETIAAAEISVHDLAGVYCVGGVARLPLLTEVLTEALGVTPIVVADPAMAAVRGAADAGAAGPGPVAAPPEVPVPPVRRAAAIAVPGFVSLGLISQFLLTPEWHGSLMYQEALLNWGELAMAAVFALIAALGAGTVLASTLAARNTPGNAPMGSAGSQTGTGILASASLGVAVAGMYAVVGSLYIGYPANGFLRWALLPIAPTVAVAAVMALIAVRQWRVPVGGWSQLLAFPTGTVITAGAGMALIQYSLVADRWPHLVLWIDLAGRVGGLLLGVGTVLAVVRQPILRLILGAPLTVITAALVSWQATGILGVIYAIAVAVWWLRQLWSELLRPDIPARPLR</sequence>
<gene>
    <name evidence="5" type="ORF">GA0070614_0484</name>
</gene>
<evidence type="ECO:0000256" key="2">
    <source>
        <dbReference type="ARBA" id="ARBA00022840"/>
    </source>
</evidence>
<feature type="transmembrane region" description="Helical" evidence="4">
    <location>
        <begin position="360"/>
        <end position="379"/>
    </location>
</feature>
<dbReference type="Pfam" id="PF00012">
    <property type="entry name" value="HSP70"/>
    <property type="match status" value="1"/>
</dbReference>
<dbReference type="EMBL" id="LT607753">
    <property type="protein sequence ID" value="SCG38179.1"/>
    <property type="molecule type" value="Genomic_DNA"/>
</dbReference>
<feature type="transmembrane region" description="Helical" evidence="4">
    <location>
        <begin position="472"/>
        <end position="495"/>
    </location>
</feature>
<feature type="transmembrane region" description="Helical" evidence="4">
    <location>
        <begin position="443"/>
        <end position="466"/>
    </location>
</feature>
<dbReference type="GO" id="GO:0005524">
    <property type="term" value="F:ATP binding"/>
    <property type="evidence" value="ECO:0007669"/>
    <property type="project" value="UniProtKB-KW"/>
</dbReference>
<dbReference type="SUPFAM" id="SSF53067">
    <property type="entry name" value="Actin-like ATPase domain"/>
    <property type="match status" value="2"/>
</dbReference>
<name>A0A1C5GWK3_9ACTN</name>
<keyword evidence="3" id="KW-0143">Chaperone</keyword>
<keyword evidence="1" id="KW-0547">Nucleotide-binding</keyword>
<dbReference type="GO" id="GO:0140662">
    <property type="term" value="F:ATP-dependent protein folding chaperone"/>
    <property type="evidence" value="ECO:0007669"/>
    <property type="project" value="InterPro"/>
</dbReference>
<evidence type="ECO:0000256" key="4">
    <source>
        <dbReference type="SAM" id="Phobius"/>
    </source>
</evidence>
<feature type="transmembrane region" description="Helical" evidence="4">
    <location>
        <begin position="538"/>
        <end position="562"/>
    </location>
</feature>
<dbReference type="Gene3D" id="3.90.640.10">
    <property type="entry name" value="Actin, Chain A, domain 4"/>
    <property type="match status" value="1"/>
</dbReference>
<proteinExistence type="predicted"/>
<accession>A0A1C5GWK3</accession>
<keyword evidence="4" id="KW-1133">Transmembrane helix</keyword>
<reference evidence="6" key="1">
    <citation type="submission" date="2016-06" db="EMBL/GenBank/DDBJ databases">
        <authorList>
            <person name="Varghese N."/>
            <person name="Submissions Spin"/>
        </authorList>
    </citation>
    <scope>NUCLEOTIDE SEQUENCE [LARGE SCALE GENOMIC DNA]</scope>
    <source>
        <strain evidence="6">DSM 45161</strain>
    </source>
</reference>